<keyword evidence="3" id="KW-0285">Flavoprotein</keyword>
<keyword evidence="7" id="KW-1185">Reference proteome</keyword>
<evidence type="ECO:0000313" key="7">
    <source>
        <dbReference type="Proteomes" id="UP000003973"/>
    </source>
</evidence>
<name>C3X2S0_9BURK</name>
<dbReference type="eggNOG" id="COG0277">
    <property type="taxonomic scope" value="Bacteria"/>
</dbReference>
<dbReference type="EMBL" id="ACDP02000023">
    <property type="protein sequence ID" value="EEO27506.2"/>
    <property type="molecule type" value="Genomic_DNA"/>
</dbReference>
<reference evidence="6" key="1">
    <citation type="submission" date="2011-10" db="EMBL/GenBank/DDBJ databases">
        <title>The Genome Sequence of Oxalobacter formigenes HOxBLS.</title>
        <authorList>
            <consortium name="The Broad Institute Genome Sequencing Platform"/>
            <person name="Earl A."/>
            <person name="Ward D."/>
            <person name="Feldgarden M."/>
            <person name="Gevers D."/>
            <person name="Allison M.J."/>
            <person name="Humphrey S."/>
            <person name="Young S.K."/>
            <person name="Zeng Q."/>
            <person name="Gargeya S."/>
            <person name="Fitzgerald M."/>
            <person name="Haas B."/>
            <person name="Abouelleil A."/>
            <person name="Alvarado L."/>
            <person name="Arachchi H.M."/>
            <person name="Berlin A."/>
            <person name="Brown A."/>
            <person name="Chapman S.B."/>
            <person name="Chen Z."/>
            <person name="Dunbar C."/>
            <person name="Freedman E."/>
            <person name="Gearin G."/>
            <person name="Goldberg J."/>
            <person name="Griggs A."/>
            <person name="Gujja S."/>
            <person name="Heiman D."/>
            <person name="Howarth C."/>
            <person name="Larson L."/>
            <person name="Lui A."/>
            <person name="MacDonald P.J.P."/>
            <person name="Montmayeur A."/>
            <person name="Murphy C."/>
            <person name="Neiman D."/>
            <person name="Pearson M."/>
            <person name="Priest M."/>
            <person name="Roberts A."/>
            <person name="Saif S."/>
            <person name="Shea T."/>
            <person name="Shenoy N."/>
            <person name="Sisk P."/>
            <person name="Stolte C."/>
            <person name="Sykes S."/>
            <person name="Wortman J."/>
            <person name="Nusbaum C."/>
            <person name="Birren B."/>
        </authorList>
    </citation>
    <scope>NUCLEOTIDE SEQUENCE [LARGE SCALE GENOMIC DNA]</scope>
    <source>
        <strain evidence="6">HOxBLS</strain>
    </source>
</reference>
<evidence type="ECO:0000259" key="5">
    <source>
        <dbReference type="PROSITE" id="PS51387"/>
    </source>
</evidence>
<dbReference type="InterPro" id="IPR006094">
    <property type="entry name" value="Oxid_FAD_bind_N"/>
</dbReference>
<dbReference type="InterPro" id="IPR016166">
    <property type="entry name" value="FAD-bd_PCMH"/>
</dbReference>
<dbReference type="InterPro" id="IPR004113">
    <property type="entry name" value="FAD-bd_oxidored_4_C"/>
</dbReference>
<accession>C3X2S0</accession>
<dbReference type="Gene3D" id="1.10.45.10">
    <property type="entry name" value="Vanillyl-alcohol Oxidase, Chain A, domain 4"/>
    <property type="match status" value="1"/>
</dbReference>
<dbReference type="GO" id="GO:0071949">
    <property type="term" value="F:FAD binding"/>
    <property type="evidence" value="ECO:0007669"/>
    <property type="project" value="InterPro"/>
</dbReference>
<gene>
    <name evidence="6" type="ORF">OFAG_00659</name>
</gene>
<evidence type="ECO:0000256" key="2">
    <source>
        <dbReference type="ARBA" id="ARBA00008000"/>
    </source>
</evidence>
<dbReference type="GO" id="GO:0022904">
    <property type="term" value="P:respiratory electron transport chain"/>
    <property type="evidence" value="ECO:0007669"/>
    <property type="project" value="TreeGrafter"/>
</dbReference>
<dbReference type="PROSITE" id="PS51387">
    <property type="entry name" value="FAD_PCMH"/>
    <property type="match status" value="1"/>
</dbReference>
<dbReference type="Proteomes" id="UP000003973">
    <property type="component" value="Unassembled WGS sequence"/>
</dbReference>
<dbReference type="AlphaFoldDB" id="C3X2S0"/>
<dbReference type="InterPro" id="IPR036318">
    <property type="entry name" value="FAD-bd_PCMH-like_sf"/>
</dbReference>
<dbReference type="HOGENOM" id="CLU_017779_4_1_4"/>
<feature type="domain" description="FAD-binding PCMH-type" evidence="5">
    <location>
        <begin position="74"/>
        <end position="255"/>
    </location>
</feature>
<protein>
    <recommendedName>
        <fullName evidence="5">FAD-binding PCMH-type domain-containing protein</fullName>
    </recommendedName>
</protein>
<comment type="caution">
    <text evidence="6">The sequence shown here is derived from an EMBL/GenBank/DDBJ whole genome shotgun (WGS) entry which is preliminary data.</text>
</comment>
<dbReference type="SUPFAM" id="SSF55103">
    <property type="entry name" value="FAD-linked oxidases, C-terminal domain"/>
    <property type="match status" value="1"/>
</dbReference>
<comment type="cofactor">
    <cofactor evidence="1">
        <name>FAD</name>
        <dbReference type="ChEBI" id="CHEBI:57692"/>
    </cofactor>
</comment>
<evidence type="ECO:0000256" key="4">
    <source>
        <dbReference type="ARBA" id="ARBA00022827"/>
    </source>
</evidence>
<dbReference type="Gene3D" id="3.30.70.2190">
    <property type="match status" value="1"/>
</dbReference>
<dbReference type="InterPro" id="IPR016167">
    <property type="entry name" value="FAD-bd_PCMH_sub1"/>
</dbReference>
<dbReference type="Gene3D" id="3.30.465.10">
    <property type="match status" value="1"/>
</dbReference>
<comment type="similarity">
    <text evidence="2">Belongs to the FAD-binding oxidoreductase/transferase type 4 family.</text>
</comment>
<dbReference type="InterPro" id="IPR051264">
    <property type="entry name" value="FAD-oxidored/transferase_4"/>
</dbReference>
<evidence type="ECO:0000313" key="6">
    <source>
        <dbReference type="EMBL" id="EEO27506.2"/>
    </source>
</evidence>
<dbReference type="InterPro" id="IPR016169">
    <property type="entry name" value="FAD-bd_PCMH_sub2"/>
</dbReference>
<dbReference type="Pfam" id="PF02913">
    <property type="entry name" value="FAD-oxidase_C"/>
    <property type="match status" value="1"/>
</dbReference>
<sequence>MILSDKPGFATGLPVAGNGCFSRKNSAGRKTYFIILFMAQSSFIELCRKRVGNAHVISVPEKMASYVTDYRKRYAGKALAVVLPGNTREVADLVRLCKQYRVPVVPQGGNTGLVLGSVPDTSGKAVVLSLARMKRIREIDVKNNTMTVEAGCILDDVHSAALEADRMFPLSLASSGSCTIGGNLAANAGGTAVLRYGTARDLCLGLEVVMADGAVWDGLYKLRKNNTGYDLRDLFIGSEGTLGIITAAVLKLFPRPTTRQTAFVALSSPADALQLLAIAQKVADSSLTTFELMSGYSLELVVRHFPHLLPPLPLERPYYVLLELSGTEPEGQLGERFEKLLQYAIEEGVICDAALSQTVSQSRSMWALRENISAAQAKEGKNIKHDIAVPTSLFAEFIETTDRQLQQYFPGCRTVTFGHLGDGSLHYNVAAPKGVSDDAFLMRQDEVNRIVYDSVDRMQGAISAEHGLGALKHERNAEYKSDVEIRMMRKIREAFDPDNLMNPGKVLP</sequence>
<proteinExistence type="inferred from homology"/>
<dbReference type="PANTHER" id="PTHR43716">
    <property type="entry name" value="D-2-HYDROXYGLUTARATE DEHYDROGENASE, MITOCHONDRIAL"/>
    <property type="match status" value="1"/>
</dbReference>
<dbReference type="SUPFAM" id="SSF56176">
    <property type="entry name" value="FAD-binding/transporter-associated domain-like"/>
    <property type="match status" value="1"/>
</dbReference>
<dbReference type="Pfam" id="PF01565">
    <property type="entry name" value="FAD_binding_4"/>
    <property type="match status" value="1"/>
</dbReference>
<dbReference type="InterPro" id="IPR016171">
    <property type="entry name" value="Vanillyl_alc_oxidase_C-sub2"/>
</dbReference>
<evidence type="ECO:0000256" key="3">
    <source>
        <dbReference type="ARBA" id="ARBA00022630"/>
    </source>
</evidence>
<organism evidence="6 7">
    <name type="scientific">Oxalobacter paraformigenes</name>
    <dbReference type="NCBI Taxonomy" id="556268"/>
    <lineage>
        <taxon>Bacteria</taxon>
        <taxon>Pseudomonadati</taxon>
        <taxon>Pseudomonadota</taxon>
        <taxon>Betaproteobacteria</taxon>
        <taxon>Burkholderiales</taxon>
        <taxon>Oxalobacteraceae</taxon>
        <taxon>Oxalobacter</taxon>
    </lineage>
</organism>
<dbReference type="Gene3D" id="3.30.70.2740">
    <property type="match status" value="1"/>
</dbReference>
<dbReference type="Gene3D" id="3.30.43.10">
    <property type="entry name" value="Uridine Diphospho-n-acetylenolpyruvylglucosamine Reductase, domain 2"/>
    <property type="match status" value="1"/>
</dbReference>
<dbReference type="InterPro" id="IPR016164">
    <property type="entry name" value="FAD-linked_Oxase-like_C"/>
</dbReference>
<dbReference type="GO" id="GO:0003824">
    <property type="term" value="F:catalytic activity"/>
    <property type="evidence" value="ECO:0007669"/>
    <property type="project" value="InterPro"/>
</dbReference>
<dbReference type="PANTHER" id="PTHR43716:SF2">
    <property type="entry name" value="BLL6224 PROTEIN"/>
    <property type="match status" value="1"/>
</dbReference>
<dbReference type="FunFam" id="1.10.45.10:FF:000001">
    <property type="entry name" value="D-lactate dehydrogenase mitochondrial"/>
    <property type="match status" value="1"/>
</dbReference>
<keyword evidence="4" id="KW-0274">FAD</keyword>
<evidence type="ECO:0000256" key="1">
    <source>
        <dbReference type="ARBA" id="ARBA00001974"/>
    </source>
</evidence>